<dbReference type="EMBL" id="JBHTHM010001899">
    <property type="protein sequence ID" value="MFD0787288.1"/>
    <property type="molecule type" value="Genomic_DNA"/>
</dbReference>
<evidence type="ECO:0000313" key="2">
    <source>
        <dbReference type="Proteomes" id="UP001597053"/>
    </source>
</evidence>
<accession>A0ABW3A9D9</accession>
<comment type="caution">
    <text evidence="1">The sequence shown here is derived from an EMBL/GenBank/DDBJ whole genome shotgun (WGS) entry which is preliminary data.</text>
</comment>
<keyword evidence="2" id="KW-1185">Reference proteome</keyword>
<gene>
    <name evidence="1" type="ORF">ACFQZ8_25585</name>
</gene>
<sequence>GWEADPGYGGRTAWAVVDGQSDESADLTLMFAQEMDAVLGLDLQPAVQPLRVVDDRCDRPASKIPTGIRYHRLSWLAVNSAVVAGWGCYEVQRQDDTMPADEWETIAKVVEPSVTAVDDYEARVGVESRYRIRMVHRLGIAGPWSPPVAATIAAPGVEGRNVDAGVLILTSNHNPAGNLAYVENFDRSSVEEFTFPEAEQVELQEMFDRDFRTAFRPLERGGVEFTRTVLVNQAAVPPDTMDRGFTDLRDLAWDTVPYVCVRDELRNRWLSTLLVPSASVKRRKTGQLQLAQVQVAEVTATP</sequence>
<evidence type="ECO:0000313" key="1">
    <source>
        <dbReference type="EMBL" id="MFD0787288.1"/>
    </source>
</evidence>
<protein>
    <submittedName>
        <fullName evidence="1">Uncharacterized protein</fullName>
    </submittedName>
</protein>
<dbReference type="Proteomes" id="UP001597053">
    <property type="component" value="Unassembled WGS sequence"/>
</dbReference>
<feature type="non-terminal residue" evidence="1">
    <location>
        <position position="1"/>
    </location>
</feature>
<proteinExistence type="predicted"/>
<name>A0ABW3A9D9_9ACTN</name>
<organism evidence="1 2">
    <name type="scientific">Micromonospora azadirachtae</name>
    <dbReference type="NCBI Taxonomy" id="1970735"/>
    <lineage>
        <taxon>Bacteria</taxon>
        <taxon>Bacillati</taxon>
        <taxon>Actinomycetota</taxon>
        <taxon>Actinomycetes</taxon>
        <taxon>Micromonosporales</taxon>
        <taxon>Micromonosporaceae</taxon>
        <taxon>Micromonospora</taxon>
    </lineage>
</organism>
<feature type="non-terminal residue" evidence="1">
    <location>
        <position position="302"/>
    </location>
</feature>
<reference evidence="2" key="1">
    <citation type="journal article" date="2019" name="Int. J. Syst. Evol. Microbiol.">
        <title>The Global Catalogue of Microorganisms (GCM) 10K type strain sequencing project: providing services to taxonomists for standard genome sequencing and annotation.</title>
        <authorList>
            <consortium name="The Broad Institute Genomics Platform"/>
            <consortium name="The Broad Institute Genome Sequencing Center for Infectious Disease"/>
            <person name="Wu L."/>
            <person name="Ma J."/>
        </authorList>
    </citation>
    <scope>NUCLEOTIDE SEQUENCE [LARGE SCALE GENOMIC DNA]</scope>
    <source>
        <strain evidence="2">JCM 32148</strain>
    </source>
</reference>